<evidence type="ECO:0000256" key="4">
    <source>
        <dbReference type="ARBA" id="ARBA00022475"/>
    </source>
</evidence>
<keyword evidence="15" id="KW-1185">Reference proteome</keyword>
<protein>
    <recommendedName>
        <fullName evidence="3">histidine kinase</fullName>
        <ecNumber evidence="3">2.7.13.3</ecNumber>
    </recommendedName>
</protein>
<keyword evidence="11" id="KW-0472">Membrane</keyword>
<dbReference type="InterPro" id="IPR003661">
    <property type="entry name" value="HisK_dim/P_dom"/>
</dbReference>
<dbReference type="PROSITE" id="PS50109">
    <property type="entry name" value="HIS_KIN"/>
    <property type="match status" value="1"/>
</dbReference>
<dbReference type="GO" id="GO:0005524">
    <property type="term" value="F:ATP binding"/>
    <property type="evidence" value="ECO:0007669"/>
    <property type="project" value="UniProtKB-KW"/>
</dbReference>
<evidence type="ECO:0000256" key="10">
    <source>
        <dbReference type="SAM" id="MobiDB-lite"/>
    </source>
</evidence>
<dbReference type="Pfam" id="PF02518">
    <property type="entry name" value="HATPase_c"/>
    <property type="match status" value="1"/>
</dbReference>
<evidence type="ECO:0000256" key="2">
    <source>
        <dbReference type="ARBA" id="ARBA00004651"/>
    </source>
</evidence>
<name>A0A6G8S1X2_9GAMM</name>
<evidence type="ECO:0000259" key="13">
    <source>
        <dbReference type="PROSITE" id="PS50885"/>
    </source>
</evidence>
<feature type="transmembrane region" description="Helical" evidence="11">
    <location>
        <begin position="6"/>
        <end position="29"/>
    </location>
</feature>
<evidence type="ECO:0000256" key="7">
    <source>
        <dbReference type="ARBA" id="ARBA00022741"/>
    </source>
</evidence>
<keyword evidence="4" id="KW-1003">Cell membrane</keyword>
<dbReference type="Gene3D" id="3.30.565.10">
    <property type="entry name" value="Histidine kinase-like ATPase, C-terminal domain"/>
    <property type="match status" value="1"/>
</dbReference>
<dbReference type="Pfam" id="PF00672">
    <property type="entry name" value="HAMP"/>
    <property type="match status" value="1"/>
</dbReference>
<dbReference type="SUPFAM" id="SSF47384">
    <property type="entry name" value="Homodimeric domain of signal transducing histidine kinase"/>
    <property type="match status" value="1"/>
</dbReference>
<evidence type="ECO:0000256" key="3">
    <source>
        <dbReference type="ARBA" id="ARBA00012438"/>
    </source>
</evidence>
<feature type="domain" description="HAMP" evidence="13">
    <location>
        <begin position="263"/>
        <end position="313"/>
    </location>
</feature>
<dbReference type="PANTHER" id="PTHR44936:SF10">
    <property type="entry name" value="SENSOR PROTEIN RSTB"/>
    <property type="match status" value="1"/>
</dbReference>
<feature type="domain" description="Histidine kinase" evidence="12">
    <location>
        <begin position="321"/>
        <end position="535"/>
    </location>
</feature>
<keyword evidence="8 14" id="KW-0418">Kinase</keyword>
<accession>A0A6G8S1X2</accession>
<keyword evidence="9" id="KW-0067">ATP-binding</keyword>
<evidence type="ECO:0000256" key="1">
    <source>
        <dbReference type="ARBA" id="ARBA00000085"/>
    </source>
</evidence>
<dbReference type="InterPro" id="IPR050980">
    <property type="entry name" value="2C_sensor_his_kinase"/>
</dbReference>
<organism evidence="14 15">
    <name type="scientific">Acinetobacter lanii</name>
    <dbReference type="NCBI Taxonomy" id="2715163"/>
    <lineage>
        <taxon>Bacteria</taxon>
        <taxon>Pseudomonadati</taxon>
        <taxon>Pseudomonadota</taxon>
        <taxon>Gammaproteobacteria</taxon>
        <taxon>Moraxellales</taxon>
        <taxon>Moraxellaceae</taxon>
        <taxon>Acinetobacter</taxon>
    </lineage>
</organism>
<dbReference type="InterPro" id="IPR003594">
    <property type="entry name" value="HATPase_dom"/>
</dbReference>
<dbReference type="AlphaFoldDB" id="A0A6G8S1X2"/>
<evidence type="ECO:0000256" key="5">
    <source>
        <dbReference type="ARBA" id="ARBA00022553"/>
    </source>
</evidence>
<evidence type="ECO:0000256" key="9">
    <source>
        <dbReference type="ARBA" id="ARBA00022840"/>
    </source>
</evidence>
<dbReference type="SMART" id="SM00387">
    <property type="entry name" value="HATPase_c"/>
    <property type="match status" value="1"/>
</dbReference>
<dbReference type="KEGG" id="alj:G8D99_03310"/>
<dbReference type="Gene3D" id="1.10.287.130">
    <property type="match status" value="1"/>
</dbReference>
<dbReference type="SUPFAM" id="SSF55874">
    <property type="entry name" value="ATPase domain of HSP90 chaperone/DNA topoisomerase II/histidine kinase"/>
    <property type="match status" value="1"/>
</dbReference>
<reference evidence="14 15" key="1">
    <citation type="submission" date="2020-03" db="EMBL/GenBank/DDBJ databases">
        <authorList>
            <person name="Zhu W."/>
        </authorList>
    </citation>
    <scope>NUCLEOTIDE SEQUENCE [LARGE SCALE GENOMIC DNA]</scope>
    <source>
        <strain evidence="14 15">185</strain>
    </source>
</reference>
<dbReference type="InterPro" id="IPR005467">
    <property type="entry name" value="His_kinase_dom"/>
</dbReference>
<keyword evidence="11" id="KW-0812">Transmembrane</keyword>
<dbReference type="GO" id="GO:0005886">
    <property type="term" value="C:plasma membrane"/>
    <property type="evidence" value="ECO:0007669"/>
    <property type="project" value="UniProtKB-SubCell"/>
</dbReference>
<evidence type="ECO:0000256" key="6">
    <source>
        <dbReference type="ARBA" id="ARBA00022679"/>
    </source>
</evidence>
<gene>
    <name evidence="14" type="primary">bfmS</name>
    <name evidence="14" type="ORF">G8D99_03310</name>
</gene>
<keyword evidence="6" id="KW-0808">Transferase</keyword>
<evidence type="ECO:0000313" key="14">
    <source>
        <dbReference type="EMBL" id="QIO08147.1"/>
    </source>
</evidence>
<sequence>MSKHSIFLRIYAGLVILVVLVAIFGYLLVQIINYQRAQEYRESLTDGIAFVISEGVARQQTPQQKMDWISDASDLLELPIYYLESNKVELSRTELKRIEKQQAVVRYDAEQGVAYLIVGVKNDLKHYLYVKIDSIGEKQMKAIPIFIWDYLVYYPGQEKEYLAKIQKHFYYNVDIRNISQLSLDSEQIGRLRSDQSVILYQDNASVRGTTISILSPMPNQPGDVLVMGPVPMFNWMPFQLAAGITLLSMFILCLGVYGLIVPMQRKLRQVNDALDIMQKGDMTVRVPVEGRDEMANLASSYNSMSDHIQRLIEAQRELMRAVSHELRTPVARIRFGMEMLAEEEEYDYRLQQVDMIDKDIEALNTLIDEIMTYAKLEQGMPSLDFEEIVLFEVLDQVVVETEALKTNKRIELNAPPISLMVDAERRYLHRVVQNLVGNAVRYCDDQVLISGGVTAQGMAYVCVEDDGPGIPEDERERIFEAFARLDDSRTRASGGYGLGLSIVSRIAYWFGGTIRVDQSPTLGGARFIMRWPAQRFKKKKHQKEFKEIKDSKEAEDGKELKD</sequence>
<comment type="subcellular location">
    <subcellularLocation>
        <location evidence="2">Cell membrane</location>
        <topology evidence="2">Multi-pass membrane protein</topology>
    </subcellularLocation>
</comment>
<dbReference type="CDD" id="cd00082">
    <property type="entry name" value="HisKA"/>
    <property type="match status" value="1"/>
</dbReference>
<dbReference type="SMART" id="SM00388">
    <property type="entry name" value="HisKA"/>
    <property type="match status" value="1"/>
</dbReference>
<feature type="region of interest" description="Disordered" evidence="10">
    <location>
        <begin position="540"/>
        <end position="562"/>
    </location>
</feature>
<dbReference type="RefSeq" id="WP_166322617.1">
    <property type="nucleotide sequence ID" value="NZ_CP049916.1"/>
</dbReference>
<dbReference type="Proteomes" id="UP000501939">
    <property type="component" value="Chromosome"/>
</dbReference>
<dbReference type="InterPro" id="IPR036097">
    <property type="entry name" value="HisK_dim/P_sf"/>
</dbReference>
<keyword evidence="11" id="KW-1133">Transmembrane helix</keyword>
<dbReference type="SMART" id="SM00304">
    <property type="entry name" value="HAMP"/>
    <property type="match status" value="1"/>
</dbReference>
<dbReference type="EMBL" id="CP049916">
    <property type="protein sequence ID" value="QIO08147.1"/>
    <property type="molecule type" value="Genomic_DNA"/>
</dbReference>
<feature type="compositionally biased region" description="Basic and acidic residues" evidence="10">
    <location>
        <begin position="544"/>
        <end position="562"/>
    </location>
</feature>
<dbReference type="EC" id="2.7.13.3" evidence="3"/>
<evidence type="ECO:0000256" key="8">
    <source>
        <dbReference type="ARBA" id="ARBA00022777"/>
    </source>
</evidence>
<dbReference type="InterPro" id="IPR003660">
    <property type="entry name" value="HAMP_dom"/>
</dbReference>
<evidence type="ECO:0000256" key="11">
    <source>
        <dbReference type="SAM" id="Phobius"/>
    </source>
</evidence>
<feature type="transmembrane region" description="Helical" evidence="11">
    <location>
        <begin position="240"/>
        <end position="260"/>
    </location>
</feature>
<dbReference type="InterPro" id="IPR004358">
    <property type="entry name" value="Sig_transdc_His_kin-like_C"/>
</dbReference>
<dbReference type="PANTHER" id="PTHR44936">
    <property type="entry name" value="SENSOR PROTEIN CREC"/>
    <property type="match status" value="1"/>
</dbReference>
<dbReference type="SUPFAM" id="SSF158472">
    <property type="entry name" value="HAMP domain-like"/>
    <property type="match status" value="1"/>
</dbReference>
<evidence type="ECO:0000259" key="12">
    <source>
        <dbReference type="PROSITE" id="PS50109"/>
    </source>
</evidence>
<evidence type="ECO:0000313" key="15">
    <source>
        <dbReference type="Proteomes" id="UP000501939"/>
    </source>
</evidence>
<keyword evidence="5" id="KW-0597">Phosphoprotein</keyword>
<comment type="catalytic activity">
    <reaction evidence="1">
        <text>ATP + protein L-histidine = ADP + protein N-phospho-L-histidine.</text>
        <dbReference type="EC" id="2.7.13.3"/>
    </reaction>
</comment>
<dbReference type="Pfam" id="PF00512">
    <property type="entry name" value="HisKA"/>
    <property type="match status" value="1"/>
</dbReference>
<dbReference type="PRINTS" id="PR00344">
    <property type="entry name" value="BCTRLSENSOR"/>
</dbReference>
<dbReference type="InterPro" id="IPR036890">
    <property type="entry name" value="HATPase_C_sf"/>
</dbReference>
<dbReference type="CDD" id="cd06225">
    <property type="entry name" value="HAMP"/>
    <property type="match status" value="1"/>
</dbReference>
<dbReference type="GO" id="GO:0000155">
    <property type="term" value="F:phosphorelay sensor kinase activity"/>
    <property type="evidence" value="ECO:0007669"/>
    <property type="project" value="InterPro"/>
</dbReference>
<keyword evidence="7" id="KW-0547">Nucleotide-binding</keyword>
<dbReference type="PROSITE" id="PS50885">
    <property type="entry name" value="HAMP"/>
    <property type="match status" value="1"/>
</dbReference>
<proteinExistence type="predicted"/>
<dbReference type="Gene3D" id="1.10.8.500">
    <property type="entry name" value="HAMP domain in histidine kinase"/>
    <property type="match status" value="1"/>
</dbReference>